<dbReference type="OrthoDB" id="77998at2759"/>
<evidence type="ECO:0000256" key="6">
    <source>
        <dbReference type="ARBA" id="ARBA00022840"/>
    </source>
</evidence>
<proteinExistence type="predicted"/>
<dbReference type="GO" id="GO:0140359">
    <property type="term" value="F:ABC-type transporter activity"/>
    <property type="evidence" value="ECO:0007669"/>
    <property type="project" value="InterPro"/>
</dbReference>
<evidence type="ECO:0000256" key="4">
    <source>
        <dbReference type="ARBA" id="ARBA00022737"/>
    </source>
</evidence>
<dbReference type="GeneID" id="24138882"/>
<dbReference type="GO" id="GO:0012505">
    <property type="term" value="C:endomembrane system"/>
    <property type="evidence" value="ECO:0007669"/>
    <property type="project" value="UniProtKB-SubCell"/>
</dbReference>
<evidence type="ECO:0000256" key="3">
    <source>
        <dbReference type="ARBA" id="ARBA00022692"/>
    </source>
</evidence>
<reference evidence="11 12" key="1">
    <citation type="journal article" date="2013" name="PLoS Genet.">
        <title>Distinctive expansion of potential virulence genes in the genome of the oomycete fish pathogen Saprolegnia parasitica.</title>
        <authorList>
            <person name="Jiang R.H."/>
            <person name="de Bruijn I."/>
            <person name="Haas B.J."/>
            <person name="Belmonte R."/>
            <person name="Lobach L."/>
            <person name="Christie J."/>
            <person name="van den Ackerveken G."/>
            <person name="Bottin A."/>
            <person name="Bulone V."/>
            <person name="Diaz-Moreno S.M."/>
            <person name="Dumas B."/>
            <person name="Fan L."/>
            <person name="Gaulin E."/>
            <person name="Govers F."/>
            <person name="Grenville-Briggs L.J."/>
            <person name="Horner N.R."/>
            <person name="Levin J.Z."/>
            <person name="Mammella M."/>
            <person name="Meijer H.J."/>
            <person name="Morris P."/>
            <person name="Nusbaum C."/>
            <person name="Oome S."/>
            <person name="Phillips A.J."/>
            <person name="van Rooyen D."/>
            <person name="Rzeszutek E."/>
            <person name="Saraiva M."/>
            <person name="Secombes C.J."/>
            <person name="Seidl M.F."/>
            <person name="Snel B."/>
            <person name="Stassen J.H."/>
            <person name="Sykes S."/>
            <person name="Tripathy S."/>
            <person name="van den Berg H."/>
            <person name="Vega-Arreguin J.C."/>
            <person name="Wawra S."/>
            <person name="Young S.K."/>
            <person name="Zeng Q."/>
            <person name="Dieguez-Uribeondo J."/>
            <person name="Russ C."/>
            <person name="Tyler B.M."/>
            <person name="van West P."/>
        </authorList>
    </citation>
    <scope>NUCLEOTIDE SEQUENCE [LARGE SCALE GENOMIC DNA]</scope>
    <source>
        <strain evidence="11 12">CBS 223.65</strain>
    </source>
</reference>
<keyword evidence="2" id="KW-0813">Transport</keyword>
<dbReference type="GO" id="GO:0005524">
    <property type="term" value="F:ATP binding"/>
    <property type="evidence" value="ECO:0007669"/>
    <property type="project" value="UniProtKB-KW"/>
</dbReference>
<dbReference type="RefSeq" id="XP_012212342.1">
    <property type="nucleotide sequence ID" value="XM_012356952.1"/>
</dbReference>
<keyword evidence="12" id="KW-1185">Reference proteome</keyword>
<gene>
    <name evidence="11" type="ORF">SPRG_17337</name>
</gene>
<protein>
    <recommendedName>
        <fullName evidence="10">ABC transmembrane type-1 domain-containing protein</fullName>
    </recommendedName>
</protein>
<organism evidence="11 12">
    <name type="scientific">Saprolegnia parasitica (strain CBS 223.65)</name>
    <dbReference type="NCBI Taxonomy" id="695850"/>
    <lineage>
        <taxon>Eukaryota</taxon>
        <taxon>Sar</taxon>
        <taxon>Stramenopiles</taxon>
        <taxon>Oomycota</taxon>
        <taxon>Saprolegniomycetes</taxon>
        <taxon>Saprolegniales</taxon>
        <taxon>Saprolegniaceae</taxon>
        <taxon>Saprolegnia</taxon>
    </lineage>
</organism>
<dbReference type="Gene3D" id="1.20.1560.10">
    <property type="entry name" value="ABC transporter type 1, transmembrane domain"/>
    <property type="match status" value="1"/>
</dbReference>
<dbReference type="PANTHER" id="PTHR24223:SF443">
    <property type="entry name" value="MULTIDRUG-RESISTANCE LIKE PROTEIN 1, ISOFORM I"/>
    <property type="match status" value="1"/>
</dbReference>
<evidence type="ECO:0000256" key="1">
    <source>
        <dbReference type="ARBA" id="ARBA00004127"/>
    </source>
</evidence>
<sequence length="176" mass="18878">MPATLVGIFALLRTELGVWPALAGSVAMFSMLYLGYASATSVGHVRAQLLSTQAQRLKLTSKAVAGARALKLNSWERHLEDAITCTRALELTYLQTYQNRRILNMVVLAVAPVLSLALSLGVYVAQGYTLYATQAFVALAYINNARHPCTVFANAVVSSPRPSATTDNVNATGLYG</sequence>
<dbReference type="Proteomes" id="UP000030745">
    <property type="component" value="Unassembled WGS sequence"/>
</dbReference>
<dbReference type="PANTHER" id="PTHR24223">
    <property type="entry name" value="ATP-BINDING CASSETTE SUB-FAMILY C"/>
    <property type="match status" value="1"/>
</dbReference>
<keyword evidence="5" id="KW-0547">Nucleotide-binding</keyword>
<dbReference type="SUPFAM" id="SSF90123">
    <property type="entry name" value="ABC transporter transmembrane region"/>
    <property type="match status" value="1"/>
</dbReference>
<accession>A0A067BRL6</accession>
<dbReference type="PROSITE" id="PS50929">
    <property type="entry name" value="ABC_TM1F"/>
    <property type="match status" value="1"/>
</dbReference>
<keyword evidence="8 9" id="KW-0472">Membrane</keyword>
<dbReference type="InterPro" id="IPR050173">
    <property type="entry name" value="ABC_transporter_C-like"/>
</dbReference>
<feature type="domain" description="ABC transmembrane type-1" evidence="10">
    <location>
        <begin position="1"/>
        <end position="161"/>
    </location>
</feature>
<keyword evidence="6" id="KW-0067">ATP-binding</keyword>
<dbReference type="AlphaFoldDB" id="A0A067BRL6"/>
<keyword evidence="3 9" id="KW-0812">Transmembrane</keyword>
<evidence type="ECO:0000256" key="8">
    <source>
        <dbReference type="ARBA" id="ARBA00023136"/>
    </source>
</evidence>
<evidence type="ECO:0000256" key="5">
    <source>
        <dbReference type="ARBA" id="ARBA00022741"/>
    </source>
</evidence>
<evidence type="ECO:0000256" key="2">
    <source>
        <dbReference type="ARBA" id="ARBA00022448"/>
    </source>
</evidence>
<evidence type="ECO:0000256" key="7">
    <source>
        <dbReference type="ARBA" id="ARBA00022989"/>
    </source>
</evidence>
<dbReference type="InterPro" id="IPR011527">
    <property type="entry name" value="ABC1_TM_dom"/>
</dbReference>
<feature type="transmembrane region" description="Helical" evidence="9">
    <location>
        <begin position="102"/>
        <end position="125"/>
    </location>
</feature>
<dbReference type="InterPro" id="IPR036640">
    <property type="entry name" value="ABC1_TM_sf"/>
</dbReference>
<comment type="subcellular location">
    <subcellularLocation>
        <location evidence="1">Endomembrane system</location>
        <topology evidence="1">Multi-pass membrane protein</topology>
    </subcellularLocation>
</comment>
<keyword evidence="4" id="KW-0677">Repeat</keyword>
<dbReference type="GO" id="GO:0016020">
    <property type="term" value="C:membrane"/>
    <property type="evidence" value="ECO:0007669"/>
    <property type="project" value="InterPro"/>
</dbReference>
<evidence type="ECO:0000313" key="11">
    <source>
        <dbReference type="EMBL" id="KDO16951.1"/>
    </source>
</evidence>
<dbReference type="KEGG" id="spar:SPRG_17337"/>
<keyword evidence="7 9" id="KW-1133">Transmembrane helix</keyword>
<evidence type="ECO:0000313" key="12">
    <source>
        <dbReference type="Proteomes" id="UP000030745"/>
    </source>
</evidence>
<evidence type="ECO:0000256" key="9">
    <source>
        <dbReference type="SAM" id="Phobius"/>
    </source>
</evidence>
<dbReference type="EMBL" id="KK583844">
    <property type="protein sequence ID" value="KDO16951.1"/>
    <property type="molecule type" value="Genomic_DNA"/>
</dbReference>
<evidence type="ECO:0000259" key="10">
    <source>
        <dbReference type="PROSITE" id="PS50929"/>
    </source>
</evidence>
<name>A0A067BRL6_SAPPC</name>
<dbReference type="VEuPathDB" id="FungiDB:SPRG_17337"/>